<dbReference type="GO" id="GO:0043565">
    <property type="term" value="F:sequence-specific DNA binding"/>
    <property type="evidence" value="ECO:0007669"/>
    <property type="project" value="InterPro"/>
</dbReference>
<dbReference type="Proteomes" id="UP000241010">
    <property type="component" value="Unassembled WGS sequence"/>
</dbReference>
<dbReference type="OrthoDB" id="9793400at2"/>
<dbReference type="SUPFAM" id="SSF46689">
    <property type="entry name" value="Homeodomain-like"/>
    <property type="match status" value="2"/>
</dbReference>
<keyword evidence="2" id="KW-0238">DNA-binding</keyword>
<dbReference type="RefSeq" id="WP_107665310.1">
    <property type="nucleotide sequence ID" value="NZ_PZKG01000121.1"/>
</dbReference>
<accession>A0A2T4JR68</accession>
<evidence type="ECO:0000256" key="1">
    <source>
        <dbReference type="ARBA" id="ARBA00023015"/>
    </source>
</evidence>
<sequence length="299" mass="32665">MSFQHRFVGQTDGITPTVPARWRALDGVTSVFWEAQGGRGAQGYYLSDQPRILVFFNDVSSIRLTNDDGGLARGGRPLPRVLYVPAGLPMWTRFTAAHSFSHLDIHLHSERLLKLLAPALGRSAALAMLDRPAESPASPTVEALAGLLAQETRSPDRHALHAEALVAGLVTGLLDLEEAETGRVEARLTQAQMRKLEGAFRMAGGRSLTVAEMAEAIGLSESWFSHLFKNATGTTPLQWQLRQRVDLAQSLLCSSGLNVAEIADRLGFTDQAHLTRVFRQMTGETPVAWRRARHGEGPT</sequence>
<organism evidence="5 6">
    <name type="scientific">Cereibacter changlensis JA139</name>
    <dbReference type="NCBI Taxonomy" id="1188249"/>
    <lineage>
        <taxon>Bacteria</taxon>
        <taxon>Pseudomonadati</taxon>
        <taxon>Pseudomonadota</taxon>
        <taxon>Alphaproteobacteria</taxon>
        <taxon>Rhodobacterales</taxon>
        <taxon>Paracoccaceae</taxon>
        <taxon>Cereibacter</taxon>
    </lineage>
</organism>
<evidence type="ECO:0000313" key="5">
    <source>
        <dbReference type="EMBL" id="PTE20253.1"/>
    </source>
</evidence>
<dbReference type="Pfam" id="PF12833">
    <property type="entry name" value="HTH_18"/>
    <property type="match status" value="1"/>
</dbReference>
<dbReference type="SMART" id="SM00342">
    <property type="entry name" value="HTH_ARAC"/>
    <property type="match status" value="1"/>
</dbReference>
<evidence type="ECO:0000259" key="4">
    <source>
        <dbReference type="PROSITE" id="PS01124"/>
    </source>
</evidence>
<gene>
    <name evidence="5" type="ORF">C5F48_18480</name>
</gene>
<dbReference type="InterPro" id="IPR009057">
    <property type="entry name" value="Homeodomain-like_sf"/>
</dbReference>
<dbReference type="PROSITE" id="PS00041">
    <property type="entry name" value="HTH_ARAC_FAMILY_1"/>
    <property type="match status" value="1"/>
</dbReference>
<dbReference type="InterPro" id="IPR018062">
    <property type="entry name" value="HTH_AraC-typ_CS"/>
</dbReference>
<dbReference type="InterPro" id="IPR050204">
    <property type="entry name" value="AraC_XylS_family_regulators"/>
</dbReference>
<keyword evidence="1" id="KW-0805">Transcription regulation</keyword>
<protein>
    <submittedName>
        <fullName evidence="5">AraC family transcriptional regulator</fullName>
    </submittedName>
</protein>
<reference evidence="5 6" key="1">
    <citation type="submission" date="2018-03" db="EMBL/GenBank/DDBJ databases">
        <title>Cereibacter changlensis.</title>
        <authorList>
            <person name="Meyer T.E."/>
            <person name="Miller S."/>
            <person name="Lodha T."/>
            <person name="Gandham S."/>
            <person name="Chintalapati S."/>
            <person name="Chintalapati V.R."/>
        </authorList>
    </citation>
    <scope>NUCLEOTIDE SEQUENCE [LARGE SCALE GENOMIC DNA]</scope>
    <source>
        <strain evidence="5 6">JA139</strain>
    </source>
</reference>
<dbReference type="PANTHER" id="PTHR46796">
    <property type="entry name" value="HTH-TYPE TRANSCRIPTIONAL ACTIVATOR RHAS-RELATED"/>
    <property type="match status" value="1"/>
</dbReference>
<dbReference type="GO" id="GO:0003700">
    <property type="term" value="F:DNA-binding transcription factor activity"/>
    <property type="evidence" value="ECO:0007669"/>
    <property type="project" value="InterPro"/>
</dbReference>
<evidence type="ECO:0000256" key="2">
    <source>
        <dbReference type="ARBA" id="ARBA00023125"/>
    </source>
</evidence>
<name>A0A2T4JR68_9RHOB</name>
<comment type="caution">
    <text evidence="5">The sequence shown here is derived from an EMBL/GenBank/DDBJ whole genome shotgun (WGS) entry which is preliminary data.</text>
</comment>
<dbReference type="EMBL" id="PZKG01000121">
    <property type="protein sequence ID" value="PTE20253.1"/>
    <property type="molecule type" value="Genomic_DNA"/>
</dbReference>
<feature type="domain" description="HTH araC/xylS-type" evidence="4">
    <location>
        <begin position="194"/>
        <end position="292"/>
    </location>
</feature>
<keyword evidence="3" id="KW-0804">Transcription</keyword>
<dbReference type="PROSITE" id="PS01124">
    <property type="entry name" value="HTH_ARAC_FAMILY_2"/>
    <property type="match status" value="1"/>
</dbReference>
<evidence type="ECO:0000313" key="6">
    <source>
        <dbReference type="Proteomes" id="UP000241010"/>
    </source>
</evidence>
<keyword evidence="6" id="KW-1185">Reference proteome</keyword>
<dbReference type="Gene3D" id="1.10.10.60">
    <property type="entry name" value="Homeodomain-like"/>
    <property type="match status" value="2"/>
</dbReference>
<evidence type="ECO:0000256" key="3">
    <source>
        <dbReference type="ARBA" id="ARBA00023163"/>
    </source>
</evidence>
<dbReference type="PANTHER" id="PTHR46796:SF14">
    <property type="entry name" value="TRANSCRIPTIONAL REGULATORY PROTEIN"/>
    <property type="match status" value="1"/>
</dbReference>
<dbReference type="InterPro" id="IPR018060">
    <property type="entry name" value="HTH_AraC"/>
</dbReference>
<proteinExistence type="predicted"/>
<dbReference type="AlphaFoldDB" id="A0A2T4JR68"/>